<sequence length="429" mass="47224">MPKNARGVMFYLASRQPKVADVEVTSSQDKRKLTLRINRISKDDAWVRLEPVQGFLPGARYRFRFVSKHAAWSNPDEISVTIDNEAVSTAGNYVVAPASRPAHKVIVVPTSSGSCVEPVTAVVQEFTYSIPASLQRYRDILTYDAQLLPLPGAPKATAHVLEWPLPVPVLYDNGNFSLGSGFSQRYDSRNNAIVAACGPKQGRVRLVGFVGFPEVDRPAHRTPVVDIDLNRNAEGRCDALDALDALVHSVNWRKPDASLRELCQGSLARSFRDVDGPLRAVESEAWEKELSFLYAMSPTCNLVALGHLWHTGQFDARPQTLHLLGTALETGMRRAKRAQHDAAVRALAYVIEQFPPPRRRTMAQQLLRPVQPVLVDALAEPSPLRPDELAHLIDLGGPLTPALRRKVGLIANGKTATQAQARRLLGIAD</sequence>
<evidence type="ECO:0000313" key="1">
    <source>
        <dbReference type="EMBL" id="UOD29223.1"/>
    </source>
</evidence>
<reference evidence="1 2" key="1">
    <citation type="submission" date="2020-10" db="EMBL/GenBank/DDBJ databases">
        <title>Genome analysis of Massilia species.</title>
        <authorList>
            <person name="Jung D.-H."/>
        </authorList>
    </citation>
    <scope>NUCLEOTIDE SEQUENCE [LARGE SCALE GENOMIC DNA]</scope>
    <source>
        <strain evidence="2">sipir</strain>
    </source>
</reference>
<dbReference type="EMBL" id="CP063361">
    <property type="protein sequence ID" value="UOD29223.1"/>
    <property type="molecule type" value="Genomic_DNA"/>
</dbReference>
<dbReference type="Proteomes" id="UP000831532">
    <property type="component" value="Chromosome"/>
</dbReference>
<dbReference type="RefSeq" id="WP_243490452.1">
    <property type="nucleotide sequence ID" value="NZ_CP063361.1"/>
</dbReference>
<gene>
    <name evidence="1" type="ORF">INH39_28035</name>
</gene>
<protein>
    <submittedName>
        <fullName evidence="1">Uncharacterized protein</fullName>
    </submittedName>
</protein>
<name>A0ABY4A377_9BURK</name>
<keyword evidence="2" id="KW-1185">Reference proteome</keyword>
<proteinExistence type="predicted"/>
<organism evidence="1 2">
    <name type="scientific">Massilia violaceinigra</name>
    <dbReference type="NCBI Taxonomy" id="2045208"/>
    <lineage>
        <taxon>Bacteria</taxon>
        <taxon>Pseudomonadati</taxon>
        <taxon>Pseudomonadota</taxon>
        <taxon>Betaproteobacteria</taxon>
        <taxon>Burkholderiales</taxon>
        <taxon>Oxalobacteraceae</taxon>
        <taxon>Telluria group</taxon>
        <taxon>Massilia</taxon>
    </lineage>
</organism>
<accession>A0ABY4A377</accession>
<evidence type="ECO:0000313" key="2">
    <source>
        <dbReference type="Proteomes" id="UP000831532"/>
    </source>
</evidence>